<evidence type="ECO:0000259" key="2">
    <source>
        <dbReference type="Pfam" id="PF06594"/>
    </source>
</evidence>
<keyword evidence="4" id="KW-1185">Reference proteome</keyword>
<proteinExistence type="predicted"/>
<dbReference type="PRINTS" id="PR00313">
    <property type="entry name" value="CABNDNGRPT"/>
</dbReference>
<dbReference type="EMBL" id="FNFD01000001">
    <property type="protein sequence ID" value="SDJ39631.1"/>
    <property type="molecule type" value="Genomic_DNA"/>
</dbReference>
<sequence length="376" mass="41039">MPTGISRLLVQGSSNDDLLVAHPEPSRLVGGEGNDVLIDGPGSDSLLGGGGNNRLFGGLGDDYYTYDVYSGSRDVILDFDPTPGNIDTLIVGESLEEFGPFERYQDDLLIGLHGEAGVITVRDFFLDAAFRIERFRFGATHVTDKDILRNFHLDPDAPTGRTADDPPSYTGERIRLTGKEWADRLVAGDQATYLLGRGGNDLLVGSRYSDVLNGGTVKPMFFGDNHWNLLYGGPGDDYYQVDYSWEFSDHTLYDYDTTPGNADTLHIRGPLEPQYVRFRGSEGGSLYIELDSEQRIVITNYFLDKAFVIEKIRFDDGSVLDEAAIRQRVGLPAPTPPQATLSTPLPYWAGEMPEPAADGVLSLLFSVGAALGHSGG</sequence>
<dbReference type="Gene3D" id="2.150.10.10">
    <property type="entry name" value="Serralysin-like metalloprotease, C-terminal"/>
    <property type="match status" value="2"/>
</dbReference>
<dbReference type="Pfam" id="PF00353">
    <property type="entry name" value="HemolysinCabind"/>
    <property type="match status" value="3"/>
</dbReference>
<accession>A0A1G8TDN5</accession>
<keyword evidence="1" id="KW-0106">Calcium</keyword>
<dbReference type="Pfam" id="PF06594">
    <property type="entry name" value="HCBP_related"/>
    <property type="match status" value="1"/>
</dbReference>
<dbReference type="Proteomes" id="UP000198706">
    <property type="component" value="Unassembled WGS sequence"/>
</dbReference>
<dbReference type="RefSeq" id="WP_084333246.1">
    <property type="nucleotide sequence ID" value="NZ_CBKZNZ010000023.1"/>
</dbReference>
<dbReference type="GO" id="GO:0005509">
    <property type="term" value="F:calcium ion binding"/>
    <property type="evidence" value="ECO:0007669"/>
    <property type="project" value="InterPro"/>
</dbReference>
<dbReference type="AlphaFoldDB" id="A0A1G8TDN5"/>
<evidence type="ECO:0000313" key="3">
    <source>
        <dbReference type="EMBL" id="SDJ39631.1"/>
    </source>
</evidence>
<evidence type="ECO:0000256" key="1">
    <source>
        <dbReference type="ARBA" id="ARBA00022837"/>
    </source>
</evidence>
<dbReference type="InterPro" id="IPR011049">
    <property type="entry name" value="Serralysin-like_metalloprot_C"/>
</dbReference>
<dbReference type="InterPro" id="IPR001343">
    <property type="entry name" value="Hemolysn_Ca-bd"/>
</dbReference>
<evidence type="ECO:0000313" key="4">
    <source>
        <dbReference type="Proteomes" id="UP000198706"/>
    </source>
</evidence>
<dbReference type="OrthoDB" id="1676884at2"/>
<feature type="domain" description="Haemolysin-type calcium binding-related" evidence="2">
    <location>
        <begin position="291"/>
        <end position="323"/>
    </location>
</feature>
<dbReference type="STRING" id="137658.SAMN05216186_101340"/>
<dbReference type="InterPro" id="IPR010566">
    <property type="entry name" value="Haemolys_ca-bd"/>
</dbReference>
<reference evidence="3 4" key="1">
    <citation type="submission" date="2016-10" db="EMBL/GenBank/DDBJ databases">
        <authorList>
            <person name="de Groot N.N."/>
        </authorList>
    </citation>
    <scope>NUCLEOTIDE SEQUENCE [LARGE SCALE GENOMIC DNA]</scope>
    <source>
        <strain evidence="3 4">JCM 21544</strain>
    </source>
</reference>
<dbReference type="SUPFAM" id="SSF51120">
    <property type="entry name" value="beta-Roll"/>
    <property type="match status" value="2"/>
</dbReference>
<gene>
    <name evidence="3" type="ORF">SAMN05216186_101340</name>
</gene>
<organism evidence="3 4">
    <name type="scientific">Pseudomonas indica</name>
    <dbReference type="NCBI Taxonomy" id="137658"/>
    <lineage>
        <taxon>Bacteria</taxon>
        <taxon>Pseudomonadati</taxon>
        <taxon>Pseudomonadota</taxon>
        <taxon>Gammaproteobacteria</taxon>
        <taxon>Pseudomonadales</taxon>
        <taxon>Pseudomonadaceae</taxon>
        <taxon>Pseudomonas</taxon>
    </lineage>
</organism>
<protein>
    <submittedName>
        <fullName evidence="3">Haemolysin-type calcium binding protein related domain-containing protein</fullName>
    </submittedName>
</protein>
<name>A0A1G8TDN5_9PSED</name>